<proteinExistence type="predicted"/>
<feature type="compositionally biased region" description="Polar residues" evidence="1">
    <location>
        <begin position="41"/>
        <end position="60"/>
    </location>
</feature>
<dbReference type="InterPro" id="IPR028037">
    <property type="entry name" value="Antitoxin_Rv0909/MT0933"/>
</dbReference>
<dbReference type="EMBL" id="AP035881">
    <property type="protein sequence ID" value="BFP44562.1"/>
    <property type="molecule type" value="Genomic_DNA"/>
</dbReference>
<feature type="compositionally biased region" description="Basic and acidic residues" evidence="1">
    <location>
        <begin position="1"/>
        <end position="32"/>
    </location>
</feature>
<organism evidence="2">
    <name type="scientific">Kitasatospora sp. CMC57</name>
    <dbReference type="NCBI Taxonomy" id="3231513"/>
    <lineage>
        <taxon>Bacteria</taxon>
        <taxon>Bacillati</taxon>
        <taxon>Actinomycetota</taxon>
        <taxon>Actinomycetes</taxon>
        <taxon>Kitasatosporales</taxon>
        <taxon>Streptomycetaceae</taxon>
        <taxon>Kitasatospora</taxon>
    </lineage>
</organism>
<dbReference type="AlphaFoldDB" id="A0AB33JNX7"/>
<evidence type="ECO:0000256" key="1">
    <source>
        <dbReference type="SAM" id="MobiDB-lite"/>
    </source>
</evidence>
<gene>
    <name evidence="2" type="ORF">KCMC57_09300</name>
</gene>
<accession>A0AB33JNX7</accession>
<feature type="region of interest" description="Disordered" evidence="1">
    <location>
        <begin position="1"/>
        <end position="60"/>
    </location>
</feature>
<evidence type="ECO:0000313" key="2">
    <source>
        <dbReference type="EMBL" id="BFP44562.1"/>
    </source>
</evidence>
<protein>
    <recommendedName>
        <fullName evidence="3">Kanamycin biosynthetic protein</fullName>
    </recommendedName>
</protein>
<evidence type="ECO:0008006" key="3">
    <source>
        <dbReference type="Google" id="ProtNLM"/>
    </source>
</evidence>
<dbReference type="RefSeq" id="WP_407987147.1">
    <property type="nucleotide sequence ID" value="NZ_AP035881.2"/>
</dbReference>
<name>A0AB33JNX7_9ACTN</name>
<dbReference type="Pfam" id="PF14013">
    <property type="entry name" value="MT0933_antitox"/>
    <property type="match status" value="1"/>
</dbReference>
<sequence>MFEKLKSMIKGHEDTVRTGVDKAGDKVDDRTGGKYSGHVDTAQQKLNEQLGTQEPPNQQP</sequence>
<reference evidence="2" key="1">
    <citation type="submission" date="2024-07" db="EMBL/GenBank/DDBJ databases">
        <title>Complete genome sequences of cellulolytic bacteria, Kitasatospora sp. CMC57 and Streptomyces sp. CMC78, isolated from Japanese agricultural soil.</title>
        <authorList>
            <person name="Hashimoto T."/>
            <person name="Ito M."/>
            <person name="Iwamoto M."/>
            <person name="Fukahori D."/>
            <person name="Shoda T."/>
            <person name="Sakoda M."/>
            <person name="Morohoshi T."/>
            <person name="Mitsuboshi M."/>
            <person name="Nishizawa T."/>
        </authorList>
    </citation>
    <scope>NUCLEOTIDE SEQUENCE</scope>
    <source>
        <strain evidence="2">CMC57</strain>
    </source>
</reference>